<evidence type="ECO:0000313" key="1">
    <source>
        <dbReference type="EMBL" id="KAJ9171073.1"/>
    </source>
</evidence>
<keyword evidence="2" id="KW-1185">Reference proteome</keyword>
<organism evidence="1 2">
    <name type="scientific">Hevea brasiliensis</name>
    <name type="common">Para rubber tree</name>
    <name type="synonym">Siphonia brasiliensis</name>
    <dbReference type="NCBI Taxonomy" id="3981"/>
    <lineage>
        <taxon>Eukaryota</taxon>
        <taxon>Viridiplantae</taxon>
        <taxon>Streptophyta</taxon>
        <taxon>Embryophyta</taxon>
        <taxon>Tracheophyta</taxon>
        <taxon>Spermatophyta</taxon>
        <taxon>Magnoliopsida</taxon>
        <taxon>eudicotyledons</taxon>
        <taxon>Gunneridae</taxon>
        <taxon>Pentapetalae</taxon>
        <taxon>rosids</taxon>
        <taxon>fabids</taxon>
        <taxon>Malpighiales</taxon>
        <taxon>Euphorbiaceae</taxon>
        <taxon>Crotonoideae</taxon>
        <taxon>Micrandreae</taxon>
        <taxon>Hevea</taxon>
    </lineage>
</organism>
<dbReference type="Proteomes" id="UP001174677">
    <property type="component" value="Chromosome 10"/>
</dbReference>
<dbReference type="Gene3D" id="3.30.420.10">
    <property type="entry name" value="Ribonuclease H-like superfamily/Ribonuclease H"/>
    <property type="match status" value="1"/>
</dbReference>
<protein>
    <recommendedName>
        <fullName evidence="3">Reverse transcriptase zinc-binding domain-containing protein</fullName>
    </recommendedName>
</protein>
<proteinExistence type="predicted"/>
<comment type="caution">
    <text evidence="1">The sequence shown here is derived from an EMBL/GenBank/DDBJ whole genome shotgun (WGS) entry which is preliminary data.</text>
</comment>
<gene>
    <name evidence="1" type="ORF">P3X46_019121</name>
</gene>
<evidence type="ECO:0008006" key="3">
    <source>
        <dbReference type="Google" id="ProtNLM"/>
    </source>
</evidence>
<dbReference type="EMBL" id="JARPOI010000010">
    <property type="protein sequence ID" value="KAJ9171073.1"/>
    <property type="molecule type" value="Genomic_DNA"/>
</dbReference>
<dbReference type="SUPFAM" id="SSF53098">
    <property type="entry name" value="Ribonuclease H-like"/>
    <property type="match status" value="1"/>
</dbReference>
<dbReference type="PANTHER" id="PTHR47723">
    <property type="entry name" value="OS05G0353850 PROTEIN"/>
    <property type="match status" value="1"/>
</dbReference>
<dbReference type="PANTHER" id="PTHR47723:SF22">
    <property type="entry name" value="RNASE H TYPE-1 DOMAIN-CONTAINING PROTEIN"/>
    <property type="match status" value="1"/>
</dbReference>
<dbReference type="InterPro" id="IPR044730">
    <property type="entry name" value="RNase_H-like_dom_plant"/>
</dbReference>
<reference evidence="1 2" key="1">
    <citation type="journal article" date="2023" name="Plant Biotechnol. J.">
        <title>Chromosome-level wild Hevea brasiliensis genome provides new tools for genomic-assisted breeding and valuable loci to elevate rubber yield.</title>
        <authorList>
            <person name="Cheng H."/>
            <person name="Song X."/>
            <person name="Hu Y."/>
            <person name="Wu T."/>
            <person name="Yang Q."/>
            <person name="An Z."/>
            <person name="Feng S."/>
            <person name="Deng Z."/>
            <person name="Wu W."/>
            <person name="Zeng X."/>
            <person name="Tu M."/>
            <person name="Wang X."/>
            <person name="Huang H."/>
        </authorList>
    </citation>
    <scope>NUCLEOTIDE SEQUENCE [LARGE SCALE GENOMIC DNA]</scope>
    <source>
        <strain evidence="1">MT/VB/25A 57/8</strain>
    </source>
</reference>
<dbReference type="InterPro" id="IPR036397">
    <property type="entry name" value="RNaseH_sf"/>
</dbReference>
<evidence type="ECO:0000313" key="2">
    <source>
        <dbReference type="Proteomes" id="UP001174677"/>
    </source>
</evidence>
<dbReference type="CDD" id="cd06222">
    <property type="entry name" value="RNase_H_like"/>
    <property type="match status" value="1"/>
</dbReference>
<dbReference type="InterPro" id="IPR012337">
    <property type="entry name" value="RNaseH-like_sf"/>
</dbReference>
<accession>A0ABQ9LUS5</accession>
<sequence length="195" mass="22423">MCQNFCSWCSAERETESHIFLSCKKSWLVWSWFQNWWDRKFWLNLFYAIVWSLWLARNEKVFYGVNTSVVDICTLTLPRLSLWMKALDPTFSILAMDLLITSKSIKSWTNLLKECRLAVWAAPPASSFKWNVDGSFLGKPSLSALGGVLQESSGDFQCIFSCPVGYMDSNWAELYAIRKALEIYAALPFLANVLL</sequence>
<dbReference type="InterPro" id="IPR053151">
    <property type="entry name" value="RNase_H-like"/>
</dbReference>
<name>A0ABQ9LUS5_HEVBR</name>